<feature type="domain" description="Cathepsin propeptide inhibitor" evidence="2">
    <location>
        <begin position="99"/>
        <end position="152"/>
    </location>
</feature>
<dbReference type="InterPro" id="IPR013201">
    <property type="entry name" value="Prot_inhib_I29"/>
</dbReference>
<keyword evidence="4" id="KW-1185">Reference proteome</keyword>
<dbReference type="Pfam" id="PF08246">
    <property type="entry name" value="Inhibitor_I29"/>
    <property type="match status" value="1"/>
</dbReference>
<gene>
    <name evidence="3" type="ORF">EJB05_37752</name>
</gene>
<feature type="region of interest" description="Disordered" evidence="1">
    <location>
        <begin position="143"/>
        <end position="166"/>
    </location>
</feature>
<evidence type="ECO:0000259" key="2">
    <source>
        <dbReference type="Pfam" id="PF08246"/>
    </source>
</evidence>
<name>A0A5J9TUF3_9POAL</name>
<evidence type="ECO:0000313" key="3">
    <source>
        <dbReference type="EMBL" id="TVU14291.1"/>
    </source>
</evidence>
<proteinExistence type="predicted"/>
<accession>A0A5J9TUF3</accession>
<comment type="caution">
    <text evidence="3">The sequence shown here is derived from an EMBL/GenBank/DDBJ whole genome shotgun (WGS) entry which is preliminary data.</text>
</comment>
<sequence>LRPHPAPPAAVAAASRTTRVAAAAEAAPLAAEAASRAARSAGAAESHAARLSSRCCALSIHFAPPRYRTFDDFRRVCYVPGKDVTEEDVASDEAIWALYERWCKAFNKTHDHAEMARRFQRFKRSVGHLVDLNNAFVEQSELGEFADGTASEDDDQEKGTPPAGSV</sequence>
<feature type="non-terminal residue" evidence="3">
    <location>
        <position position="1"/>
    </location>
</feature>
<evidence type="ECO:0000313" key="4">
    <source>
        <dbReference type="Proteomes" id="UP000324897"/>
    </source>
</evidence>
<dbReference type="AlphaFoldDB" id="A0A5J9TUF3"/>
<dbReference type="Proteomes" id="UP000324897">
    <property type="component" value="Unassembled WGS sequence"/>
</dbReference>
<dbReference type="OrthoDB" id="693377at2759"/>
<protein>
    <recommendedName>
        <fullName evidence="2">Cathepsin propeptide inhibitor domain-containing protein</fullName>
    </recommendedName>
</protein>
<organism evidence="3 4">
    <name type="scientific">Eragrostis curvula</name>
    <name type="common">weeping love grass</name>
    <dbReference type="NCBI Taxonomy" id="38414"/>
    <lineage>
        <taxon>Eukaryota</taxon>
        <taxon>Viridiplantae</taxon>
        <taxon>Streptophyta</taxon>
        <taxon>Embryophyta</taxon>
        <taxon>Tracheophyta</taxon>
        <taxon>Spermatophyta</taxon>
        <taxon>Magnoliopsida</taxon>
        <taxon>Liliopsida</taxon>
        <taxon>Poales</taxon>
        <taxon>Poaceae</taxon>
        <taxon>PACMAD clade</taxon>
        <taxon>Chloridoideae</taxon>
        <taxon>Eragrostideae</taxon>
        <taxon>Eragrostidinae</taxon>
        <taxon>Eragrostis</taxon>
    </lineage>
</organism>
<reference evidence="3 4" key="1">
    <citation type="journal article" date="2019" name="Sci. Rep.">
        <title>A high-quality genome of Eragrostis curvula grass provides insights into Poaceae evolution and supports new strategies to enhance forage quality.</title>
        <authorList>
            <person name="Carballo J."/>
            <person name="Santos B.A.C.M."/>
            <person name="Zappacosta D."/>
            <person name="Garbus I."/>
            <person name="Selva J.P."/>
            <person name="Gallo C.A."/>
            <person name="Diaz A."/>
            <person name="Albertini E."/>
            <person name="Caccamo M."/>
            <person name="Echenique V."/>
        </authorList>
    </citation>
    <scope>NUCLEOTIDE SEQUENCE [LARGE SCALE GENOMIC DNA]</scope>
    <source>
        <strain evidence="4">cv. Victoria</strain>
        <tissue evidence="3">Leaf</tissue>
    </source>
</reference>
<evidence type="ECO:0000256" key="1">
    <source>
        <dbReference type="SAM" id="MobiDB-lite"/>
    </source>
</evidence>
<dbReference type="EMBL" id="RWGY01000031">
    <property type="protein sequence ID" value="TVU14291.1"/>
    <property type="molecule type" value="Genomic_DNA"/>
</dbReference>
<dbReference type="Gene3D" id="1.10.287.2250">
    <property type="match status" value="1"/>
</dbReference>